<organism evidence="3 4">
    <name type="scientific">Thalassobacillus cyri</name>
    <dbReference type="NCBI Taxonomy" id="571932"/>
    <lineage>
        <taxon>Bacteria</taxon>
        <taxon>Bacillati</taxon>
        <taxon>Bacillota</taxon>
        <taxon>Bacilli</taxon>
        <taxon>Bacillales</taxon>
        <taxon>Bacillaceae</taxon>
        <taxon>Thalassobacillus</taxon>
    </lineage>
</organism>
<dbReference type="SUPFAM" id="SSF47413">
    <property type="entry name" value="lambda repressor-like DNA-binding domains"/>
    <property type="match status" value="1"/>
</dbReference>
<dbReference type="CDD" id="cd00093">
    <property type="entry name" value="HTH_XRE"/>
    <property type="match status" value="1"/>
</dbReference>
<dbReference type="STRING" id="571932.SAMN05421743_12187"/>
<dbReference type="PANTHER" id="PTHR46558:SF11">
    <property type="entry name" value="HTH-TYPE TRANSCRIPTIONAL REGULATOR XRE"/>
    <property type="match status" value="1"/>
</dbReference>
<dbReference type="GO" id="GO:0003677">
    <property type="term" value="F:DNA binding"/>
    <property type="evidence" value="ECO:0007669"/>
    <property type="project" value="UniProtKB-KW"/>
</dbReference>
<evidence type="ECO:0000313" key="3">
    <source>
        <dbReference type="EMBL" id="SEB16076.1"/>
    </source>
</evidence>
<accession>A0A1H4H2V5</accession>
<dbReference type="PROSITE" id="PS50943">
    <property type="entry name" value="HTH_CROC1"/>
    <property type="match status" value="1"/>
</dbReference>
<dbReference type="Pfam" id="PF01381">
    <property type="entry name" value="HTH_3"/>
    <property type="match status" value="1"/>
</dbReference>
<evidence type="ECO:0000313" key="4">
    <source>
        <dbReference type="Proteomes" id="UP000198584"/>
    </source>
</evidence>
<sequence length="117" mass="13869">MVTAERIRFLRIHHNWTQKKLSEKVGESSQVISNWERGYTTPSLQNILDLADALDCTTDYLLGRSDQPFDILKKINDVLADKGFDETDFFYVYVWEELTQEEIKQVLNFFQFIRQSK</sequence>
<protein>
    <submittedName>
        <fullName evidence="3">Transcriptional regulator, contains XRE-family HTH domain</fullName>
    </submittedName>
</protein>
<dbReference type="EMBL" id="FNQR01000021">
    <property type="protein sequence ID" value="SEB16076.1"/>
    <property type="molecule type" value="Genomic_DNA"/>
</dbReference>
<dbReference type="Gene3D" id="1.10.260.40">
    <property type="entry name" value="lambda repressor-like DNA-binding domains"/>
    <property type="match status" value="1"/>
</dbReference>
<evidence type="ECO:0000256" key="1">
    <source>
        <dbReference type="ARBA" id="ARBA00023125"/>
    </source>
</evidence>
<dbReference type="RefSeq" id="WP_093046508.1">
    <property type="nucleotide sequence ID" value="NZ_FNQR01000021.1"/>
</dbReference>
<keyword evidence="1" id="KW-0238">DNA-binding</keyword>
<dbReference type="InterPro" id="IPR010982">
    <property type="entry name" value="Lambda_DNA-bd_dom_sf"/>
</dbReference>
<dbReference type="Proteomes" id="UP000198584">
    <property type="component" value="Unassembled WGS sequence"/>
</dbReference>
<gene>
    <name evidence="3" type="ORF">SAMN05421743_12187</name>
</gene>
<feature type="domain" description="HTH cro/C1-type" evidence="2">
    <location>
        <begin position="7"/>
        <end position="61"/>
    </location>
</feature>
<name>A0A1H4H2V5_9BACI</name>
<reference evidence="3 4" key="1">
    <citation type="submission" date="2016-10" db="EMBL/GenBank/DDBJ databases">
        <authorList>
            <person name="de Groot N.N."/>
        </authorList>
    </citation>
    <scope>NUCLEOTIDE SEQUENCE [LARGE SCALE GENOMIC DNA]</scope>
    <source>
        <strain evidence="3 4">CCM7597</strain>
    </source>
</reference>
<dbReference type="AlphaFoldDB" id="A0A1H4H2V5"/>
<keyword evidence="4" id="KW-1185">Reference proteome</keyword>
<dbReference type="OrthoDB" id="72638at2"/>
<dbReference type="PANTHER" id="PTHR46558">
    <property type="entry name" value="TRACRIPTIONAL REGULATORY PROTEIN-RELATED-RELATED"/>
    <property type="match status" value="1"/>
</dbReference>
<dbReference type="SMART" id="SM00530">
    <property type="entry name" value="HTH_XRE"/>
    <property type="match status" value="1"/>
</dbReference>
<dbReference type="InterPro" id="IPR001387">
    <property type="entry name" value="Cro/C1-type_HTH"/>
</dbReference>
<proteinExistence type="predicted"/>
<evidence type="ECO:0000259" key="2">
    <source>
        <dbReference type="PROSITE" id="PS50943"/>
    </source>
</evidence>